<dbReference type="Proteomes" id="UP000199310">
    <property type="component" value="Unassembled WGS sequence"/>
</dbReference>
<dbReference type="RefSeq" id="WP_089900278.1">
    <property type="nucleotide sequence ID" value="NZ_FOJG01000002.1"/>
</dbReference>
<accession>A0A1I0SA26</accession>
<gene>
    <name evidence="1" type="ORF">SAMN04488122_5361</name>
</gene>
<sequence>MGFNVAGLIIRKKIDQSGIETLLDNKISFTEEVDFEEATSMEKEDSAIDILQNESGTLLLTTLGSMFDLSDTSDDIIQFMLSEISDTYYFEHYNNGQLIRKFIYSQGEIAEDTGEGIVSEDDDLADKVWELAGSYLQNDFAENMFDHRFKRYELA</sequence>
<dbReference type="OrthoDB" id="6705767at2"/>
<evidence type="ECO:0000313" key="1">
    <source>
        <dbReference type="EMBL" id="SEW53172.1"/>
    </source>
</evidence>
<reference evidence="2" key="1">
    <citation type="submission" date="2016-10" db="EMBL/GenBank/DDBJ databases">
        <authorList>
            <person name="Varghese N."/>
            <person name="Submissions S."/>
        </authorList>
    </citation>
    <scope>NUCLEOTIDE SEQUENCE [LARGE SCALE GENOMIC DNA]</scope>
    <source>
        <strain evidence="2">DSM 3695</strain>
    </source>
</reference>
<proteinExistence type="predicted"/>
<dbReference type="EMBL" id="FOJG01000002">
    <property type="protein sequence ID" value="SEW53172.1"/>
    <property type="molecule type" value="Genomic_DNA"/>
</dbReference>
<evidence type="ECO:0000313" key="2">
    <source>
        <dbReference type="Proteomes" id="UP000199310"/>
    </source>
</evidence>
<name>A0A1I0SA26_9BACT</name>
<protein>
    <submittedName>
        <fullName evidence="1">Uncharacterized protein</fullName>
    </submittedName>
</protein>
<keyword evidence="2" id="KW-1185">Reference proteome</keyword>
<organism evidence="1 2">
    <name type="scientific">Chitinophaga arvensicola</name>
    <dbReference type="NCBI Taxonomy" id="29529"/>
    <lineage>
        <taxon>Bacteria</taxon>
        <taxon>Pseudomonadati</taxon>
        <taxon>Bacteroidota</taxon>
        <taxon>Chitinophagia</taxon>
        <taxon>Chitinophagales</taxon>
        <taxon>Chitinophagaceae</taxon>
        <taxon>Chitinophaga</taxon>
    </lineage>
</organism>
<dbReference type="AlphaFoldDB" id="A0A1I0SA26"/>